<organism evidence="1 2">
    <name type="scientific">Bizionia gelidisalsuginis</name>
    <dbReference type="NCBI Taxonomy" id="291188"/>
    <lineage>
        <taxon>Bacteria</taxon>
        <taxon>Pseudomonadati</taxon>
        <taxon>Bacteroidota</taxon>
        <taxon>Flavobacteriia</taxon>
        <taxon>Flavobacteriales</taxon>
        <taxon>Flavobacteriaceae</taxon>
        <taxon>Bizionia</taxon>
    </lineage>
</organism>
<name>A0ABY3MEA9_9FLAO</name>
<dbReference type="Proteomes" id="UP000323621">
    <property type="component" value="Unassembled WGS sequence"/>
</dbReference>
<evidence type="ECO:0000313" key="1">
    <source>
        <dbReference type="EMBL" id="TYC17941.1"/>
    </source>
</evidence>
<protein>
    <submittedName>
        <fullName evidence="1">Uncharacterized protein</fullName>
    </submittedName>
</protein>
<reference evidence="1 2" key="1">
    <citation type="submission" date="2019-08" db="EMBL/GenBank/DDBJ databases">
        <title>Genomes of Antarctic Bizionia species.</title>
        <authorList>
            <person name="Bowman J.P."/>
        </authorList>
    </citation>
    <scope>NUCLEOTIDE SEQUENCE [LARGE SCALE GENOMIC DNA]</scope>
    <source>
        <strain evidence="1 2">IC164</strain>
    </source>
</reference>
<comment type="caution">
    <text evidence="1">The sequence shown here is derived from an EMBL/GenBank/DDBJ whole genome shotgun (WGS) entry which is preliminary data.</text>
</comment>
<dbReference type="InterPro" id="IPR054207">
    <property type="entry name" value="DUF6913"/>
</dbReference>
<sequence length="172" mass="20000">MFLKRFREKIHKKHINSELRRREILKPKTPVQRVGIIVNSEECFNLDWNTELSSLFPMAKPKIDIILFSEASKKNETAEAVIYNASDIGWNGTIKNEELKTFIDTKFSLLISYYTTNHTLLKLLTASSKAAFKVGLLKEDQRLNDLIIHTELPAFTTFNTELIKYLKILKRL</sequence>
<proteinExistence type="predicted"/>
<dbReference type="Pfam" id="PF21857">
    <property type="entry name" value="DUF6913"/>
    <property type="match status" value="1"/>
</dbReference>
<dbReference type="RefSeq" id="WP_148380134.1">
    <property type="nucleotide sequence ID" value="NZ_VSKN01000001.1"/>
</dbReference>
<dbReference type="EMBL" id="VSKN01000001">
    <property type="protein sequence ID" value="TYC17941.1"/>
    <property type="molecule type" value="Genomic_DNA"/>
</dbReference>
<gene>
    <name evidence="1" type="ORF">ES677_00780</name>
</gene>
<accession>A0ABY3MEA9</accession>
<evidence type="ECO:0000313" key="2">
    <source>
        <dbReference type="Proteomes" id="UP000323621"/>
    </source>
</evidence>
<keyword evidence="2" id="KW-1185">Reference proteome</keyword>